<keyword evidence="3" id="KW-1185">Reference proteome</keyword>
<evidence type="ECO:0000256" key="1">
    <source>
        <dbReference type="SAM" id="Phobius"/>
    </source>
</evidence>
<dbReference type="OrthoDB" id="5125771at2"/>
<evidence type="ECO:0000313" key="2">
    <source>
        <dbReference type="EMBL" id="KAA9111382.1"/>
    </source>
</evidence>
<accession>A0A5J5J5P9</accession>
<name>A0A5J5J5P9_9MICO</name>
<feature type="transmembrane region" description="Helical" evidence="1">
    <location>
        <begin position="21"/>
        <end position="41"/>
    </location>
</feature>
<dbReference type="Proteomes" id="UP000325827">
    <property type="component" value="Unassembled WGS sequence"/>
</dbReference>
<dbReference type="EMBL" id="VYSA01000001">
    <property type="protein sequence ID" value="KAA9111382.1"/>
    <property type="molecule type" value="Genomic_DNA"/>
</dbReference>
<organism evidence="2 3">
    <name type="scientific">Microbacterium rhizomatis</name>
    <dbReference type="NCBI Taxonomy" id="1631477"/>
    <lineage>
        <taxon>Bacteria</taxon>
        <taxon>Bacillati</taxon>
        <taxon>Actinomycetota</taxon>
        <taxon>Actinomycetes</taxon>
        <taxon>Micrococcales</taxon>
        <taxon>Microbacteriaceae</taxon>
        <taxon>Microbacterium</taxon>
    </lineage>
</organism>
<gene>
    <name evidence="2" type="ORF">F6B43_07335</name>
</gene>
<proteinExistence type="predicted"/>
<keyword evidence="1" id="KW-0472">Membrane</keyword>
<keyword evidence="1" id="KW-1133">Transmembrane helix</keyword>
<dbReference type="RefSeq" id="WP_150448151.1">
    <property type="nucleotide sequence ID" value="NZ_VYSA01000001.1"/>
</dbReference>
<dbReference type="AlphaFoldDB" id="A0A5J5J5P9"/>
<feature type="transmembrane region" description="Helical" evidence="1">
    <location>
        <begin position="61"/>
        <end position="83"/>
    </location>
</feature>
<protein>
    <submittedName>
        <fullName evidence="2">Uncharacterized protein</fullName>
    </submittedName>
</protein>
<comment type="caution">
    <text evidence="2">The sequence shown here is derived from an EMBL/GenBank/DDBJ whole genome shotgun (WGS) entry which is preliminary data.</text>
</comment>
<evidence type="ECO:0000313" key="3">
    <source>
        <dbReference type="Proteomes" id="UP000325827"/>
    </source>
</evidence>
<sequence length="93" mass="9751">MTEPHASPVPVDSIAPPRTRWAAIVWGTFFAAVAATGLWILPDAARRAAVGEWMLALTPTTGIAVAVLGVGVIVLVAGLSAVLPRAQRRVRDE</sequence>
<keyword evidence="1" id="KW-0812">Transmembrane</keyword>
<reference evidence="3" key="1">
    <citation type="submission" date="2019-09" db="EMBL/GenBank/DDBJ databases">
        <title>Mumia zhuanghuii sp. nov. isolated from the intestinal contents of plateau pika (Ochotona curzoniae) in the Qinghai-Tibet plateau of China.</title>
        <authorList>
            <person name="Tian Z."/>
        </authorList>
    </citation>
    <scope>NUCLEOTIDE SEQUENCE [LARGE SCALE GENOMIC DNA]</scope>
    <source>
        <strain evidence="3">JCM 30598</strain>
    </source>
</reference>